<evidence type="ECO:0000256" key="10">
    <source>
        <dbReference type="RuleBase" id="RU362128"/>
    </source>
</evidence>
<reference evidence="13 14" key="1">
    <citation type="submission" date="2023-01" db="EMBL/GenBank/DDBJ databases">
        <title>Analysis of 21 Apiospora genomes using comparative genomics revels a genus with tremendous synthesis potential of carbohydrate active enzymes and secondary metabolites.</title>
        <authorList>
            <person name="Sorensen T."/>
        </authorList>
    </citation>
    <scope>NUCLEOTIDE SEQUENCE [LARGE SCALE GENOMIC DNA]</scope>
    <source>
        <strain evidence="13 14">CBS 24483</strain>
    </source>
</reference>
<dbReference type="PANTHER" id="PTHR43025">
    <property type="entry name" value="MONOGALACTOSYLDIACYLGLYCEROL SYNTHASE"/>
    <property type="match status" value="1"/>
</dbReference>
<evidence type="ECO:0000256" key="7">
    <source>
        <dbReference type="ARBA" id="ARBA00032061"/>
    </source>
</evidence>
<evidence type="ECO:0000313" key="14">
    <source>
        <dbReference type="Proteomes" id="UP001391051"/>
    </source>
</evidence>
<dbReference type="PANTHER" id="PTHR43025:SF3">
    <property type="entry name" value="MONOGALACTOSYLDIACYLGLYCEROL SYNTHASE 1, CHLOROPLASTIC"/>
    <property type="match status" value="1"/>
</dbReference>
<proteinExistence type="inferred from homology"/>
<dbReference type="InterPro" id="IPR007235">
    <property type="entry name" value="Glyco_trans_28_C"/>
</dbReference>
<evidence type="ECO:0000256" key="8">
    <source>
        <dbReference type="ARBA" id="ARBA00046299"/>
    </source>
</evidence>
<accession>A0ABR1PT30</accession>
<dbReference type="Gene3D" id="3.40.50.2000">
    <property type="entry name" value="Glycogen Phosphorylase B"/>
    <property type="match status" value="1"/>
</dbReference>
<dbReference type="InterPro" id="IPR009695">
    <property type="entry name" value="Diacylglyc_glucosyltr_N"/>
</dbReference>
<comment type="caution">
    <text evidence="13">The sequence shown here is derived from an EMBL/GenBank/DDBJ whole genome shotgun (WGS) entry which is preliminary data.</text>
</comment>
<feature type="domain" description="Diacylglycerol glucosyltransferase N-terminal" evidence="12">
    <location>
        <begin position="29"/>
        <end position="178"/>
    </location>
</feature>
<dbReference type="RefSeq" id="XP_066692934.1">
    <property type="nucleotide sequence ID" value="XM_066850696.1"/>
</dbReference>
<dbReference type="Pfam" id="PF06925">
    <property type="entry name" value="MGDG_synth"/>
    <property type="match status" value="1"/>
</dbReference>
<evidence type="ECO:0000259" key="12">
    <source>
        <dbReference type="Pfam" id="PF06925"/>
    </source>
</evidence>
<keyword evidence="4 10" id="KW-0328">Glycosyltransferase</keyword>
<comment type="similarity">
    <text evidence="1 10">Belongs to the glycosyltransferase 28 family.</text>
</comment>
<keyword evidence="5 10" id="KW-0808">Transferase</keyword>
<comment type="subcellular location">
    <subcellularLocation>
        <location evidence="10">Endoplasmic reticulum</location>
    </subcellularLocation>
    <subcellularLocation>
        <location evidence="8">Plastid</location>
        <location evidence="8">Chloroplast membrane</location>
    </subcellularLocation>
</comment>
<dbReference type="GeneID" id="92083758"/>
<keyword evidence="14" id="KW-1185">Reference proteome</keyword>
<evidence type="ECO:0000313" key="13">
    <source>
        <dbReference type="EMBL" id="KAK7937606.1"/>
    </source>
</evidence>
<evidence type="ECO:0000256" key="9">
    <source>
        <dbReference type="ARBA" id="ARBA00048184"/>
    </source>
</evidence>
<comment type="catalytic activity">
    <reaction evidence="9">
        <text>an N-acetyl-alpha-D-glucosaminyl-diphospho-di-trans,poly-cis-dolichol + UDP-N-acetyl-alpha-D-glucosamine = an N,N'-diacetylchitobiosyl-diphospho-di-trans,poly-cis-dolichol + UDP + H(+)</text>
        <dbReference type="Rhea" id="RHEA:23380"/>
        <dbReference type="Rhea" id="RHEA-COMP:19507"/>
        <dbReference type="Rhea" id="RHEA-COMP:19510"/>
        <dbReference type="ChEBI" id="CHEBI:15378"/>
        <dbReference type="ChEBI" id="CHEBI:57269"/>
        <dbReference type="ChEBI" id="CHEBI:57705"/>
        <dbReference type="ChEBI" id="CHEBI:58223"/>
        <dbReference type="ChEBI" id="CHEBI:58427"/>
        <dbReference type="EC" id="2.4.1.141"/>
    </reaction>
</comment>
<dbReference type="EC" id="2.4.1.141" evidence="10"/>
<organism evidence="13 14">
    <name type="scientific">Apiospora aurea</name>
    <dbReference type="NCBI Taxonomy" id="335848"/>
    <lineage>
        <taxon>Eukaryota</taxon>
        <taxon>Fungi</taxon>
        <taxon>Dikarya</taxon>
        <taxon>Ascomycota</taxon>
        <taxon>Pezizomycotina</taxon>
        <taxon>Sordariomycetes</taxon>
        <taxon>Xylariomycetidae</taxon>
        <taxon>Amphisphaeriales</taxon>
        <taxon>Apiosporaceae</taxon>
        <taxon>Apiospora</taxon>
    </lineage>
</organism>
<evidence type="ECO:0000256" key="4">
    <source>
        <dbReference type="ARBA" id="ARBA00022676"/>
    </source>
</evidence>
<evidence type="ECO:0000259" key="11">
    <source>
        <dbReference type="Pfam" id="PF04101"/>
    </source>
</evidence>
<evidence type="ECO:0000256" key="5">
    <source>
        <dbReference type="ARBA" id="ARBA00022679"/>
    </source>
</evidence>
<evidence type="ECO:0000256" key="2">
    <source>
        <dbReference type="ARBA" id="ARBA00011198"/>
    </source>
</evidence>
<feature type="domain" description="Glycosyl transferase family 28 C-terminal" evidence="11">
    <location>
        <begin position="214"/>
        <end position="323"/>
    </location>
</feature>
<sequence>MDADDVDIEMRLLPPRKVLVIGASIGAGHNSAAWELQRRLQCNGLSAVYFDILDAVPFIFKVILCDLYGPIVNYAPSLFSRFMASWESDSSWTVRILLWSVSTRKVLEQIRGASVVVTTHAIATQAVGRLKQQGKHEAVIVSYFCDAGIHQLLFHQEVDLNLVPVPEAVQQCAKYGHTAVAITPLVQSKFRSPVPQHTCYRLRQRLGLAAESAVILIVAGSLGIGSVGSTVSDILDQMEAVLIVVLCGRNSTLQRSLSTIPRVTALGWREDISELLAIAQAMVHNAGGMAVWEAMVTGLPATTYNPLPGHGMANARALEQSGLSPWPRDRRDLRLALEHALQMGRREPTIEDEQVVVDHIARMMQRANDITLL</sequence>
<dbReference type="Pfam" id="PF04101">
    <property type="entry name" value="Glyco_tran_28_C"/>
    <property type="match status" value="1"/>
</dbReference>
<dbReference type="InterPro" id="IPR050519">
    <property type="entry name" value="Glycosyltransf_28_UgtP"/>
</dbReference>
<evidence type="ECO:0000256" key="3">
    <source>
        <dbReference type="ARBA" id="ARBA00017468"/>
    </source>
</evidence>
<dbReference type="Proteomes" id="UP001391051">
    <property type="component" value="Unassembled WGS sequence"/>
</dbReference>
<dbReference type="SUPFAM" id="SSF53756">
    <property type="entry name" value="UDP-Glycosyltransferase/glycogen phosphorylase"/>
    <property type="match status" value="1"/>
</dbReference>
<dbReference type="EMBL" id="JAQQWE010000010">
    <property type="protein sequence ID" value="KAK7937606.1"/>
    <property type="molecule type" value="Genomic_DNA"/>
</dbReference>
<gene>
    <name evidence="10" type="primary">ALG13</name>
    <name evidence="13" type="ORF">PG986_014474</name>
</gene>
<comment type="subunit">
    <text evidence="2 10">Heterodimer with ALG14 to form a functional enzyme.</text>
</comment>
<comment type="function">
    <text evidence="6 10">Involved in protein N-glycosylation. Essential for the second step of the dolichol-linked oligosaccharide pathway.</text>
</comment>
<evidence type="ECO:0000256" key="1">
    <source>
        <dbReference type="ARBA" id="ARBA00006962"/>
    </source>
</evidence>
<name>A0ABR1PT30_9PEZI</name>
<evidence type="ECO:0000256" key="6">
    <source>
        <dbReference type="ARBA" id="ARBA00024804"/>
    </source>
</evidence>
<protein>
    <recommendedName>
        <fullName evidence="3 10">UDP-N-acetylglucosamine transferase subunit ALG13</fullName>
        <ecNumber evidence="10">2.4.1.141</ecNumber>
    </recommendedName>
    <alternativeName>
        <fullName evidence="7 10">Asparagine-linked glycosylation protein 13</fullName>
    </alternativeName>
</protein>
<keyword evidence="10" id="KW-0256">Endoplasmic reticulum</keyword>